<protein>
    <submittedName>
        <fullName evidence="1">Uncharacterized protein</fullName>
    </submittedName>
</protein>
<name>A0A6M5Z2Y2_9BACT</name>
<accession>A0A6M5Z2Y2</accession>
<dbReference type="EMBL" id="CP053452">
    <property type="protein sequence ID" value="QJX00778.1"/>
    <property type="molecule type" value="Genomic_DNA"/>
</dbReference>
<gene>
    <name evidence="1" type="ORF">FTUN_8416</name>
</gene>
<sequence length="48" mass="5451">MDQTLNPRGLDPLEVTVQALRTDAQTDTAPVARENQFRGLKRYVTHRA</sequence>
<evidence type="ECO:0000313" key="2">
    <source>
        <dbReference type="Proteomes" id="UP000503447"/>
    </source>
</evidence>
<dbReference type="KEGG" id="ftj:FTUN_8416"/>
<reference evidence="2" key="1">
    <citation type="submission" date="2020-05" db="EMBL/GenBank/DDBJ databases">
        <title>Frigoriglobus tundricola gen. nov., sp. nov., a psychrotolerant cellulolytic planctomycete of the family Gemmataceae with two divergent copies of 16S rRNA gene.</title>
        <authorList>
            <person name="Kulichevskaya I.S."/>
            <person name="Ivanova A.A."/>
            <person name="Naumoff D.G."/>
            <person name="Beletsky A.V."/>
            <person name="Rijpstra W.I.C."/>
            <person name="Sinninghe Damste J.S."/>
            <person name="Mardanov A.V."/>
            <person name="Ravin N.V."/>
            <person name="Dedysh S.N."/>
        </authorList>
    </citation>
    <scope>NUCLEOTIDE SEQUENCE [LARGE SCALE GENOMIC DNA]</scope>
    <source>
        <strain evidence="2">PL17</strain>
    </source>
</reference>
<organism evidence="1 2">
    <name type="scientific">Frigoriglobus tundricola</name>
    <dbReference type="NCBI Taxonomy" id="2774151"/>
    <lineage>
        <taxon>Bacteria</taxon>
        <taxon>Pseudomonadati</taxon>
        <taxon>Planctomycetota</taxon>
        <taxon>Planctomycetia</taxon>
        <taxon>Gemmatales</taxon>
        <taxon>Gemmataceae</taxon>
        <taxon>Frigoriglobus</taxon>
    </lineage>
</organism>
<dbReference type="Proteomes" id="UP000503447">
    <property type="component" value="Chromosome"/>
</dbReference>
<evidence type="ECO:0000313" key="1">
    <source>
        <dbReference type="EMBL" id="QJX00778.1"/>
    </source>
</evidence>
<keyword evidence="2" id="KW-1185">Reference proteome</keyword>
<dbReference type="AlphaFoldDB" id="A0A6M5Z2Y2"/>
<proteinExistence type="predicted"/>